<protein>
    <submittedName>
        <fullName evidence="2">Serine hydrolase</fullName>
    </submittedName>
</protein>
<dbReference type="Pfam" id="PF00144">
    <property type="entry name" value="Beta-lactamase"/>
    <property type="match status" value="1"/>
</dbReference>
<dbReference type="GO" id="GO:0016787">
    <property type="term" value="F:hydrolase activity"/>
    <property type="evidence" value="ECO:0007669"/>
    <property type="project" value="UniProtKB-KW"/>
</dbReference>
<gene>
    <name evidence="2" type="ORF">IC230_33215</name>
</gene>
<dbReference type="InterPro" id="IPR012338">
    <property type="entry name" value="Beta-lactam/transpept-like"/>
</dbReference>
<keyword evidence="3" id="KW-1185">Reference proteome</keyword>
<dbReference type="SUPFAM" id="SSF56601">
    <property type="entry name" value="beta-lactamase/transpeptidase-like"/>
    <property type="match status" value="1"/>
</dbReference>
<evidence type="ECO:0000313" key="3">
    <source>
        <dbReference type="Proteomes" id="UP000653797"/>
    </source>
</evidence>
<keyword evidence="2" id="KW-0378">Hydrolase</keyword>
<accession>A0A927B949</accession>
<comment type="caution">
    <text evidence="2">The sequence shown here is derived from an EMBL/GenBank/DDBJ whole genome shotgun (WGS) entry which is preliminary data.</text>
</comment>
<reference evidence="2" key="1">
    <citation type="submission" date="2020-09" db="EMBL/GenBank/DDBJ databases">
        <authorList>
            <person name="Kim M.K."/>
        </authorList>
    </citation>
    <scope>NUCLEOTIDE SEQUENCE</scope>
    <source>
        <strain evidence="2">BT704</strain>
    </source>
</reference>
<evidence type="ECO:0000313" key="2">
    <source>
        <dbReference type="EMBL" id="MBD2757770.1"/>
    </source>
</evidence>
<sequence length="553" mass="61926">MVIRSLLLTHLVLISILPAWGQTLALATNHPPVSSVHQAHQGQLTFAARDIPLDHYQASDFLTDYTLTPKSELFITAFLAKPLSDYLAKLAPQQSATERIGLGSYQFSFYVDRKLVYTGNLPPDHIEAVAKQTQTVLRQPFVAYPRQRKWGESIWTLFLRNGGQQALTEGKHTFTLEMRPFLSDPALKVGPIIAQGQLVLDVQLDPVIDPATVQLSPLTPYTGIAISSDKIDVDHIKTLKGKINASVFKDITSVVVLKNGQLLMEEYFNGANRQTLHDVRSVGKSFASTAAGIAIGEGYLMSEQQGLKDFYRLKDFDHYSPQKDNTTLKELLTMSSVFEGDDDRRESAGNEENMYPTPNWVKFALDLPVDSVRKAGEWHYFTAGVVIIGDILDKTVPGGLERYADQKLFGPLGITAYKWQYTPQKVANTAGGIRMNALDFAKYGQLYKNGGAWQGQQLIPKVWIDKTFTRHKAIPGRSGEYYGYLFWNRTYHVNDKLYETYYCAGNGGNKIYIFKDQPLVVVITATAFGTPYAHAQVDKMMEEYILPATLDSR</sequence>
<dbReference type="AlphaFoldDB" id="A0A927B949"/>
<evidence type="ECO:0000259" key="1">
    <source>
        <dbReference type="Pfam" id="PF00144"/>
    </source>
</evidence>
<dbReference type="EMBL" id="JACXAA010000031">
    <property type="protein sequence ID" value="MBD2757770.1"/>
    <property type="molecule type" value="Genomic_DNA"/>
</dbReference>
<organism evidence="2 3">
    <name type="scientific">Spirosoma validum</name>
    <dbReference type="NCBI Taxonomy" id="2771355"/>
    <lineage>
        <taxon>Bacteria</taxon>
        <taxon>Pseudomonadati</taxon>
        <taxon>Bacteroidota</taxon>
        <taxon>Cytophagia</taxon>
        <taxon>Cytophagales</taxon>
        <taxon>Cytophagaceae</taxon>
        <taxon>Spirosoma</taxon>
    </lineage>
</organism>
<feature type="domain" description="Beta-lactamase-related" evidence="1">
    <location>
        <begin position="253"/>
        <end position="533"/>
    </location>
</feature>
<dbReference type="InterPro" id="IPR050789">
    <property type="entry name" value="Diverse_Enzym_Activities"/>
</dbReference>
<proteinExistence type="predicted"/>
<dbReference type="Gene3D" id="3.40.710.10">
    <property type="entry name" value="DD-peptidase/beta-lactamase superfamily"/>
    <property type="match status" value="1"/>
</dbReference>
<dbReference type="PANTHER" id="PTHR43283:SF7">
    <property type="entry name" value="BETA-LACTAMASE-RELATED DOMAIN-CONTAINING PROTEIN"/>
    <property type="match status" value="1"/>
</dbReference>
<dbReference type="Proteomes" id="UP000653797">
    <property type="component" value="Unassembled WGS sequence"/>
</dbReference>
<dbReference type="PANTHER" id="PTHR43283">
    <property type="entry name" value="BETA-LACTAMASE-RELATED"/>
    <property type="match status" value="1"/>
</dbReference>
<name>A0A927B949_9BACT</name>
<dbReference type="InterPro" id="IPR001466">
    <property type="entry name" value="Beta-lactam-related"/>
</dbReference>